<keyword evidence="3" id="KW-0804">Transcription</keyword>
<dbReference type="InterPro" id="IPR036390">
    <property type="entry name" value="WH_DNA-bd_sf"/>
</dbReference>
<dbReference type="InterPro" id="IPR008920">
    <property type="entry name" value="TF_FadR/GntR_C"/>
</dbReference>
<sequence length="220" mass="24503">MRSTGAGESDLARDRIYELLKAEILSGQVAPGTALSENVLARQHGVSRTPAREAIHRLSLEGLVEAVPKRGTFVAPLPSPREVRELYELREAIAGMAARLAARRGTPDGIADLHRIRDAMAEAVDLNTRGVLADEWIVCIDRMSGNELLAVTNQSLLDRLHRYRHAVMRADGEYFHTALGIRRRLADAIEARDGDMAEELAREIVRKVSHEVLRMLTEVW</sequence>
<dbReference type="Pfam" id="PF07729">
    <property type="entry name" value="FCD"/>
    <property type="match status" value="1"/>
</dbReference>
<keyword evidence="1" id="KW-0805">Transcription regulation</keyword>
<dbReference type="GO" id="GO:0003700">
    <property type="term" value="F:DNA-binding transcription factor activity"/>
    <property type="evidence" value="ECO:0007669"/>
    <property type="project" value="InterPro"/>
</dbReference>
<dbReference type="PRINTS" id="PR00035">
    <property type="entry name" value="HTHGNTR"/>
</dbReference>
<dbReference type="CDD" id="cd07377">
    <property type="entry name" value="WHTH_GntR"/>
    <property type="match status" value="1"/>
</dbReference>
<evidence type="ECO:0000256" key="1">
    <source>
        <dbReference type="ARBA" id="ARBA00023015"/>
    </source>
</evidence>
<dbReference type="Gene3D" id="1.10.10.10">
    <property type="entry name" value="Winged helix-like DNA-binding domain superfamily/Winged helix DNA-binding domain"/>
    <property type="match status" value="1"/>
</dbReference>
<comment type="caution">
    <text evidence="5">The sequence shown here is derived from an EMBL/GenBank/DDBJ whole genome shotgun (WGS) entry which is preliminary data.</text>
</comment>
<dbReference type="Pfam" id="PF00392">
    <property type="entry name" value="GntR"/>
    <property type="match status" value="1"/>
</dbReference>
<evidence type="ECO:0000313" key="6">
    <source>
        <dbReference type="Proteomes" id="UP000543598"/>
    </source>
</evidence>
<gene>
    <name evidence="5" type="ORF">HLA99_14315</name>
</gene>
<dbReference type="InterPro" id="IPR036388">
    <property type="entry name" value="WH-like_DNA-bd_sf"/>
</dbReference>
<dbReference type="GO" id="GO:0003677">
    <property type="term" value="F:DNA binding"/>
    <property type="evidence" value="ECO:0007669"/>
    <property type="project" value="UniProtKB-KW"/>
</dbReference>
<proteinExistence type="predicted"/>
<evidence type="ECO:0000313" key="5">
    <source>
        <dbReference type="EMBL" id="NNH05022.1"/>
    </source>
</evidence>
<dbReference type="Gene3D" id="1.20.120.530">
    <property type="entry name" value="GntR ligand-binding domain-like"/>
    <property type="match status" value="1"/>
</dbReference>
<dbReference type="EMBL" id="JABEMB010000029">
    <property type="protein sequence ID" value="NNH05022.1"/>
    <property type="molecule type" value="Genomic_DNA"/>
</dbReference>
<evidence type="ECO:0000259" key="4">
    <source>
        <dbReference type="PROSITE" id="PS50949"/>
    </source>
</evidence>
<dbReference type="InterPro" id="IPR011711">
    <property type="entry name" value="GntR_C"/>
</dbReference>
<dbReference type="PANTHER" id="PTHR43537:SF5">
    <property type="entry name" value="UXU OPERON TRANSCRIPTIONAL REGULATOR"/>
    <property type="match status" value="1"/>
</dbReference>
<dbReference type="PROSITE" id="PS50949">
    <property type="entry name" value="HTH_GNTR"/>
    <property type="match status" value="1"/>
</dbReference>
<dbReference type="SUPFAM" id="SSF46785">
    <property type="entry name" value="Winged helix' DNA-binding domain"/>
    <property type="match status" value="1"/>
</dbReference>
<feature type="domain" description="HTH gntR-type" evidence="4">
    <location>
        <begin position="10"/>
        <end position="77"/>
    </location>
</feature>
<dbReference type="Proteomes" id="UP000543598">
    <property type="component" value="Unassembled WGS sequence"/>
</dbReference>
<name>A0A7Y2Q236_9MICO</name>
<dbReference type="SMART" id="SM00345">
    <property type="entry name" value="HTH_GNTR"/>
    <property type="match status" value="1"/>
</dbReference>
<dbReference type="SUPFAM" id="SSF48008">
    <property type="entry name" value="GntR ligand-binding domain-like"/>
    <property type="match status" value="1"/>
</dbReference>
<accession>A0A7Y2Q236</accession>
<protein>
    <submittedName>
        <fullName evidence="5">GntR family transcriptional regulator</fullName>
    </submittedName>
</protein>
<evidence type="ECO:0000256" key="2">
    <source>
        <dbReference type="ARBA" id="ARBA00023125"/>
    </source>
</evidence>
<reference evidence="5 6" key="1">
    <citation type="submission" date="2020-05" db="EMBL/GenBank/DDBJ databases">
        <title>MicrobeNet Type strains.</title>
        <authorList>
            <person name="Nicholson A.C."/>
        </authorList>
    </citation>
    <scope>NUCLEOTIDE SEQUENCE [LARGE SCALE GENOMIC DNA]</scope>
    <source>
        <strain evidence="5 6">JCM 14282</strain>
    </source>
</reference>
<dbReference type="SMART" id="SM00895">
    <property type="entry name" value="FCD"/>
    <property type="match status" value="1"/>
</dbReference>
<keyword evidence="2" id="KW-0238">DNA-binding</keyword>
<dbReference type="InterPro" id="IPR000524">
    <property type="entry name" value="Tscrpt_reg_HTH_GntR"/>
</dbReference>
<evidence type="ECO:0000256" key="3">
    <source>
        <dbReference type="ARBA" id="ARBA00023163"/>
    </source>
</evidence>
<dbReference type="AlphaFoldDB" id="A0A7Y2Q236"/>
<dbReference type="PANTHER" id="PTHR43537">
    <property type="entry name" value="TRANSCRIPTIONAL REGULATOR, GNTR FAMILY"/>
    <property type="match status" value="1"/>
</dbReference>
<keyword evidence="6" id="KW-1185">Reference proteome</keyword>
<organism evidence="5 6">
    <name type="scientific">Microbacterium ulmi</name>
    <dbReference type="NCBI Taxonomy" id="179095"/>
    <lineage>
        <taxon>Bacteria</taxon>
        <taxon>Bacillati</taxon>
        <taxon>Actinomycetota</taxon>
        <taxon>Actinomycetes</taxon>
        <taxon>Micrococcales</taxon>
        <taxon>Microbacteriaceae</taxon>
        <taxon>Microbacterium</taxon>
    </lineage>
</organism>